<dbReference type="KEGG" id="goq:ACH46_20640"/>
<sequence length="90" mass="9037">MVGLLPLASIAIAVLAATIPYAFIASAVLIGAMSAASFLKQNVSAGLFWVLLASLVILVLGTAFGMISTLFLTPADAVTVDSAPAVPDFG</sequence>
<evidence type="ECO:0000256" key="1">
    <source>
        <dbReference type="SAM" id="Phobius"/>
    </source>
</evidence>
<feature type="transmembrane region" description="Helical" evidence="1">
    <location>
        <begin position="47"/>
        <end position="72"/>
    </location>
</feature>
<dbReference type="AlphaFoldDB" id="A0A0N9MTJ7"/>
<keyword evidence="1" id="KW-0472">Membrane</keyword>
<evidence type="ECO:0000313" key="3">
    <source>
        <dbReference type="Proteomes" id="UP000063789"/>
    </source>
</evidence>
<reference evidence="2 3" key="2">
    <citation type="journal article" date="2017" name="Int. J. Syst. Evol. Microbiol.">
        <title>Gordonia phthalatica sp. nov., a di-n-butyl phthalate-degrading bacterium isolated from activated sludge.</title>
        <authorList>
            <person name="Jin D."/>
            <person name="Kong X."/>
            <person name="Jia M."/>
            <person name="Yu X."/>
            <person name="Wang X."/>
            <person name="Zhuang X."/>
            <person name="Deng Y."/>
            <person name="Bai Z."/>
        </authorList>
    </citation>
    <scope>NUCLEOTIDE SEQUENCE [LARGE SCALE GENOMIC DNA]</scope>
    <source>
        <strain evidence="2 3">QH-11</strain>
    </source>
</reference>
<keyword evidence="1" id="KW-0812">Transmembrane</keyword>
<keyword evidence="1" id="KW-1133">Transmembrane helix</keyword>
<dbReference type="PATRIC" id="fig|1136941.3.peg.4228"/>
<proteinExistence type="predicted"/>
<dbReference type="EMBL" id="CP011853">
    <property type="protein sequence ID" value="ALG86460.1"/>
    <property type="molecule type" value="Genomic_DNA"/>
</dbReference>
<reference evidence="3" key="1">
    <citation type="submission" date="2015-06" db="EMBL/GenBank/DDBJ databases">
        <title>Complete genome sequence and metabolic analysis of phthalate degradation pathway in Gordonia sp. QH-11.</title>
        <authorList>
            <person name="Jin D."/>
            <person name="Kong X."/>
            <person name="Bai Z."/>
        </authorList>
    </citation>
    <scope>NUCLEOTIDE SEQUENCE [LARGE SCALE GENOMIC DNA]</scope>
    <source>
        <strain evidence="3">QH-11</strain>
    </source>
</reference>
<dbReference type="STRING" id="1136941.ACH46_20640"/>
<gene>
    <name evidence="2" type="ORF">ACH46_20640</name>
</gene>
<organism evidence="2 3">
    <name type="scientific">Gordonia phthalatica</name>
    <dbReference type="NCBI Taxonomy" id="1136941"/>
    <lineage>
        <taxon>Bacteria</taxon>
        <taxon>Bacillati</taxon>
        <taxon>Actinomycetota</taxon>
        <taxon>Actinomycetes</taxon>
        <taxon>Mycobacteriales</taxon>
        <taxon>Gordoniaceae</taxon>
        <taxon>Gordonia</taxon>
    </lineage>
</organism>
<evidence type="ECO:0000313" key="2">
    <source>
        <dbReference type="EMBL" id="ALG86460.1"/>
    </source>
</evidence>
<name>A0A0N9MTJ7_9ACTN</name>
<accession>A0A0N9MTJ7</accession>
<keyword evidence="3" id="KW-1185">Reference proteome</keyword>
<feature type="transmembrane region" description="Helical" evidence="1">
    <location>
        <begin position="6"/>
        <end position="35"/>
    </location>
</feature>
<protein>
    <submittedName>
        <fullName evidence="2">Uncharacterized protein</fullName>
    </submittedName>
</protein>
<dbReference type="Proteomes" id="UP000063789">
    <property type="component" value="Chromosome"/>
</dbReference>